<dbReference type="EC" id="3.5.4.16" evidence="2"/>
<gene>
    <name evidence="2" type="primary">folE2</name>
    <name evidence="3" type="ORF">AXI58_00060</name>
</gene>
<dbReference type="EMBL" id="LSBA01000001">
    <property type="protein sequence ID" value="KXZ23349.1"/>
    <property type="molecule type" value="Genomic_DNA"/>
</dbReference>
<comment type="catalytic activity">
    <reaction evidence="2">
        <text>GTP + H2O = 7,8-dihydroneopterin 3'-triphosphate + formate + H(+)</text>
        <dbReference type="Rhea" id="RHEA:17473"/>
        <dbReference type="ChEBI" id="CHEBI:15377"/>
        <dbReference type="ChEBI" id="CHEBI:15378"/>
        <dbReference type="ChEBI" id="CHEBI:15740"/>
        <dbReference type="ChEBI" id="CHEBI:37565"/>
        <dbReference type="ChEBI" id="CHEBI:58462"/>
        <dbReference type="EC" id="3.5.4.16"/>
    </reaction>
</comment>
<dbReference type="InterPro" id="IPR003801">
    <property type="entry name" value="GTP_cyclohydrolase_FolE2/MptA"/>
</dbReference>
<reference evidence="4" key="1">
    <citation type="submission" date="2016-02" db="EMBL/GenBank/DDBJ databases">
        <authorList>
            <person name="Dunlap C."/>
        </authorList>
    </citation>
    <scope>NUCLEOTIDE SEQUENCE [LARGE SCALE GENOMIC DNA]</scope>
    <source>
        <strain evidence="4">NRRL B-41092</strain>
    </source>
</reference>
<comment type="pathway">
    <text evidence="2">Cofactor biosynthesis; 7,8-dihydroneopterin triphosphate biosynthesis; 7,8-dihydroneopterin triphosphate from GTP: step 1/1.</text>
</comment>
<comment type="caution">
    <text evidence="3">The sequence shown here is derived from an EMBL/GenBank/DDBJ whole genome shotgun (WGS) entry which is preliminary data.</text>
</comment>
<accession>A0A150FDJ6</accession>
<dbReference type="STRING" id="1793963.AXI58_00060"/>
<protein>
    <recommendedName>
        <fullName evidence="2">GTP cyclohydrolase FolE2</fullName>
        <ecNumber evidence="2">3.5.4.16</ecNumber>
    </recommendedName>
</protein>
<dbReference type="GO" id="GO:0003934">
    <property type="term" value="F:GTP cyclohydrolase I activity"/>
    <property type="evidence" value="ECO:0007669"/>
    <property type="project" value="UniProtKB-UniRule"/>
</dbReference>
<comment type="similarity">
    <text evidence="2">Belongs to the GTP cyclohydrolase IV family.</text>
</comment>
<name>A0A150FDJ6_9BACI</name>
<dbReference type="NCBIfam" id="NF010200">
    <property type="entry name" value="PRK13674.1-1"/>
    <property type="match status" value="1"/>
</dbReference>
<dbReference type="AlphaFoldDB" id="A0A150FDJ6"/>
<dbReference type="Pfam" id="PF02649">
    <property type="entry name" value="GCHY-1"/>
    <property type="match status" value="1"/>
</dbReference>
<dbReference type="HAMAP" id="MF_01527_B">
    <property type="entry name" value="GTP_cyclohydrol_B"/>
    <property type="match status" value="1"/>
</dbReference>
<evidence type="ECO:0000313" key="4">
    <source>
        <dbReference type="Proteomes" id="UP000075430"/>
    </source>
</evidence>
<dbReference type="RefSeq" id="WP_061519959.1">
    <property type="nucleotide sequence ID" value="NZ_JARLZY010000003.1"/>
</dbReference>
<dbReference type="InterPro" id="IPR022838">
    <property type="entry name" value="GTP_cyclohydrolase_FolE2"/>
</dbReference>
<evidence type="ECO:0000256" key="2">
    <source>
        <dbReference type="HAMAP-Rule" id="MF_01527"/>
    </source>
</evidence>
<dbReference type="GO" id="GO:0046654">
    <property type="term" value="P:tetrahydrofolate biosynthetic process"/>
    <property type="evidence" value="ECO:0007669"/>
    <property type="project" value="UniProtKB-UniRule"/>
</dbReference>
<dbReference type="Gene3D" id="3.10.270.10">
    <property type="entry name" value="Urate Oxidase"/>
    <property type="match status" value="1"/>
</dbReference>
<sequence>MNQHILLPSKAERYRHFGSVDPKNGKKPIEKEKMKDLQNTEKEYFFAIEQVGVTNVSHPVSITSSLAPYEQTASGQFTLTAHLRRHQKGINMSRLTEQLQDYYESGWVLSLESLKPFTRELAEKMNQTSAVSEVKFPWYFERKSPMLHKTGLMHAEAVIHTEYKAGLPYKQRVGISAKVTTLCPCSKEISEYSAHNQRGIVTIMADVDPQAQLPDDFKTDLLEAAETNASAKLHPVLKRPDEKAVTETAYENPRFVEDLIRLIAADLYELPWVSAFEIECRNEESIHLHDAYAKLKYAKQNGKTGGSVS</sequence>
<dbReference type="UniPathway" id="UPA00848">
    <property type="reaction ID" value="UER00151"/>
</dbReference>
<organism evidence="3 4">
    <name type="scientific">Bacillus nakamurai</name>
    <dbReference type="NCBI Taxonomy" id="1793963"/>
    <lineage>
        <taxon>Bacteria</taxon>
        <taxon>Bacillati</taxon>
        <taxon>Bacillota</taxon>
        <taxon>Bacilli</taxon>
        <taxon>Bacillales</taxon>
        <taxon>Bacillaceae</taxon>
        <taxon>Bacillus</taxon>
    </lineage>
</organism>
<comment type="function">
    <text evidence="2">Converts GTP to 7,8-dihydroneopterin triphosphate.</text>
</comment>
<keyword evidence="4" id="KW-1185">Reference proteome</keyword>
<keyword evidence="1 2" id="KW-0378">Hydrolase</keyword>
<feature type="site" description="May be catalytically important" evidence="2">
    <location>
        <position position="183"/>
    </location>
</feature>
<dbReference type="PANTHER" id="PTHR36445:SF1">
    <property type="entry name" value="GTP CYCLOHYDROLASE MPTA"/>
    <property type="match status" value="1"/>
</dbReference>
<evidence type="ECO:0000256" key="1">
    <source>
        <dbReference type="ARBA" id="ARBA00022801"/>
    </source>
</evidence>
<evidence type="ECO:0000313" key="3">
    <source>
        <dbReference type="EMBL" id="KXZ23349.1"/>
    </source>
</evidence>
<dbReference type="Proteomes" id="UP000075430">
    <property type="component" value="Unassembled WGS sequence"/>
</dbReference>
<proteinExistence type="inferred from homology"/>
<dbReference type="PANTHER" id="PTHR36445">
    <property type="entry name" value="GTP CYCLOHYDROLASE MPTA"/>
    <property type="match status" value="1"/>
</dbReference>
<dbReference type="OrthoDB" id="9774824at2"/>